<protein>
    <submittedName>
        <fullName evidence="4">Sensory transduction protein LytR</fullName>
    </submittedName>
</protein>
<name>A0A2Z6GFQ5_9PROT</name>
<dbReference type="Pfam" id="PF00072">
    <property type="entry name" value="Response_reg"/>
    <property type="match status" value="1"/>
</dbReference>
<evidence type="ECO:0000259" key="3">
    <source>
        <dbReference type="PROSITE" id="PS50930"/>
    </source>
</evidence>
<dbReference type="Proteomes" id="UP000033070">
    <property type="component" value="Chromosome"/>
</dbReference>
<reference evidence="4 5" key="1">
    <citation type="submission" date="2018-06" db="EMBL/GenBank/DDBJ databases">
        <title>OYT1 Genome Sequencing.</title>
        <authorList>
            <person name="Kato S."/>
            <person name="Itoh T."/>
            <person name="Ohkuma M."/>
        </authorList>
    </citation>
    <scope>NUCLEOTIDE SEQUENCE [LARGE SCALE GENOMIC DNA]</scope>
    <source>
        <strain evidence="4 5">OYT1</strain>
    </source>
</reference>
<dbReference type="PANTHER" id="PTHR37299">
    <property type="entry name" value="TRANSCRIPTIONAL REGULATOR-RELATED"/>
    <property type="match status" value="1"/>
</dbReference>
<dbReference type="InterPro" id="IPR011006">
    <property type="entry name" value="CheY-like_superfamily"/>
</dbReference>
<dbReference type="PROSITE" id="PS50930">
    <property type="entry name" value="HTH_LYTTR"/>
    <property type="match status" value="1"/>
</dbReference>
<feature type="modified residue" description="4-aspartylphosphate" evidence="1">
    <location>
        <position position="60"/>
    </location>
</feature>
<dbReference type="InterPro" id="IPR046947">
    <property type="entry name" value="LytR-like"/>
</dbReference>
<dbReference type="InterPro" id="IPR001789">
    <property type="entry name" value="Sig_transdc_resp-reg_receiver"/>
</dbReference>
<feature type="domain" description="HTH LytTR-type" evidence="3">
    <location>
        <begin position="143"/>
        <end position="250"/>
    </location>
</feature>
<dbReference type="PANTHER" id="PTHR37299:SF1">
    <property type="entry name" value="STAGE 0 SPORULATION PROTEIN A HOMOLOG"/>
    <property type="match status" value="1"/>
</dbReference>
<dbReference type="EMBL" id="AP018738">
    <property type="protein sequence ID" value="BBE52084.1"/>
    <property type="molecule type" value="Genomic_DNA"/>
</dbReference>
<feature type="domain" description="Response regulatory" evidence="2">
    <location>
        <begin position="6"/>
        <end position="123"/>
    </location>
</feature>
<dbReference type="AlphaFoldDB" id="A0A2Z6GFQ5"/>
<keyword evidence="5" id="KW-1185">Reference proteome</keyword>
<dbReference type="GO" id="GO:0003677">
    <property type="term" value="F:DNA binding"/>
    <property type="evidence" value="ECO:0007669"/>
    <property type="project" value="InterPro"/>
</dbReference>
<dbReference type="KEGG" id="fam:OYT1_ch2572"/>
<evidence type="ECO:0000256" key="1">
    <source>
        <dbReference type="PROSITE-ProRule" id="PRU00169"/>
    </source>
</evidence>
<evidence type="ECO:0000259" key="2">
    <source>
        <dbReference type="PROSITE" id="PS50110"/>
    </source>
</evidence>
<dbReference type="Gene3D" id="3.40.50.2300">
    <property type="match status" value="1"/>
</dbReference>
<evidence type="ECO:0000313" key="5">
    <source>
        <dbReference type="Proteomes" id="UP000033070"/>
    </source>
</evidence>
<dbReference type="OrthoDB" id="236568at2"/>
<dbReference type="PROSITE" id="PS50110">
    <property type="entry name" value="RESPONSE_REGULATORY"/>
    <property type="match status" value="1"/>
</dbReference>
<dbReference type="Pfam" id="PF04397">
    <property type="entry name" value="LytTR"/>
    <property type="match status" value="1"/>
</dbReference>
<dbReference type="SMART" id="SM00448">
    <property type="entry name" value="REC"/>
    <property type="match status" value="1"/>
</dbReference>
<keyword evidence="1" id="KW-0597">Phosphoprotein</keyword>
<dbReference type="SMART" id="SM00850">
    <property type="entry name" value="LytTR"/>
    <property type="match status" value="1"/>
</dbReference>
<evidence type="ECO:0000313" key="4">
    <source>
        <dbReference type="EMBL" id="BBE52084.1"/>
    </source>
</evidence>
<dbReference type="InterPro" id="IPR007492">
    <property type="entry name" value="LytTR_DNA-bd_dom"/>
</dbReference>
<dbReference type="STRING" id="1188319.OYT1_01295"/>
<accession>A0A2Z6GFQ5</accession>
<dbReference type="SUPFAM" id="SSF52172">
    <property type="entry name" value="CheY-like"/>
    <property type="match status" value="1"/>
</dbReference>
<dbReference type="Gene3D" id="2.40.50.1020">
    <property type="entry name" value="LytTr DNA-binding domain"/>
    <property type="match status" value="1"/>
</dbReference>
<dbReference type="RefSeq" id="WP_062626492.1">
    <property type="nucleotide sequence ID" value="NZ_AP018738.1"/>
</dbReference>
<gene>
    <name evidence="4" type="ORF">OYT1_ch2572</name>
</gene>
<organism evidence="4 5">
    <name type="scientific">Ferriphaselus amnicola</name>
    <dbReference type="NCBI Taxonomy" id="1188319"/>
    <lineage>
        <taxon>Bacteria</taxon>
        <taxon>Pseudomonadati</taxon>
        <taxon>Pseudomonadota</taxon>
        <taxon>Betaproteobacteria</taxon>
        <taxon>Nitrosomonadales</taxon>
        <taxon>Gallionellaceae</taxon>
        <taxon>Ferriphaselus</taxon>
    </lineage>
</organism>
<proteinExistence type="predicted"/>
<dbReference type="GO" id="GO:0000156">
    <property type="term" value="F:phosphorelay response regulator activity"/>
    <property type="evidence" value="ECO:0007669"/>
    <property type="project" value="InterPro"/>
</dbReference>
<sequence length="250" mass="28233">MSTTLRVFIVDDETLARERLKELLNDCAAELPLSLAGEAANGRDALESLTVTPADVVLVDIRMPQMDGIELARHLAHLSPPPAVIFTTAYDSYAIQAFDLHVVDYLLKPIRRTRLLEALQRVRPNQLTDAQLRQLQREPRQHLSIHERGKIVLVPLDEVLYLRAEQKYVTVRTSAQEYLSEESLTALEQEFAARFVRIHRNCLVAKAAIVAFERASDDAGSESHWVVSLTGLAERLAISRRQHSVVRELI</sequence>